<sequence length="177" mass="18927">MSDLPEVARAYILAGPVERIVPAGFEAVMGGDLVCKVVGGEVVQAGVAVALRPSHDMTTVWRAADGLALAWADEPPTADSHLVIYRHLRSLAPMQDGIVHSWTVTAADLPQHLGAEIHFRLEGIAVQAVLRISTLSAEHPGYVYLDIEQPHTTLGFYLPVGHPVYVLRPAASAEVVA</sequence>
<evidence type="ECO:0000313" key="1">
    <source>
        <dbReference type="EMBL" id="RII40937.1"/>
    </source>
</evidence>
<organism evidence="1 2">
    <name type="scientific">Galactobacter valiniphilus</name>
    <dbReference type="NCBI Taxonomy" id="2676122"/>
    <lineage>
        <taxon>Bacteria</taxon>
        <taxon>Bacillati</taxon>
        <taxon>Actinomycetota</taxon>
        <taxon>Actinomycetes</taxon>
        <taxon>Micrococcales</taxon>
        <taxon>Micrococcaceae</taxon>
        <taxon>Galactobacter</taxon>
    </lineage>
</organism>
<protein>
    <submittedName>
        <fullName evidence="1">Uncharacterized protein</fullName>
    </submittedName>
</protein>
<gene>
    <name evidence="1" type="ORF">DWB68_15335</name>
</gene>
<dbReference type="EMBL" id="QQXK01000046">
    <property type="protein sequence ID" value="RII40937.1"/>
    <property type="molecule type" value="Genomic_DNA"/>
</dbReference>
<dbReference type="Proteomes" id="UP000265419">
    <property type="component" value="Unassembled WGS sequence"/>
</dbReference>
<dbReference type="AlphaFoldDB" id="A0A399J8U4"/>
<proteinExistence type="predicted"/>
<evidence type="ECO:0000313" key="2">
    <source>
        <dbReference type="Proteomes" id="UP000265419"/>
    </source>
</evidence>
<keyword evidence="2" id="KW-1185">Reference proteome</keyword>
<reference evidence="1 2" key="1">
    <citation type="submission" date="2018-07" db="EMBL/GenBank/DDBJ databases">
        <title>Arthrobacter sp. nov., isolated from raw cow's milk with high bacterial count.</title>
        <authorList>
            <person name="Hahne J."/>
            <person name="Isele D."/>
            <person name="Lipski A."/>
        </authorList>
    </citation>
    <scope>NUCLEOTIDE SEQUENCE [LARGE SCALE GENOMIC DNA]</scope>
    <source>
        <strain evidence="1 2">JZ R-35</strain>
    </source>
</reference>
<comment type="caution">
    <text evidence="1">The sequence shown here is derived from an EMBL/GenBank/DDBJ whole genome shotgun (WGS) entry which is preliminary data.</text>
</comment>
<name>A0A399J8U4_9MICC</name>
<dbReference type="RefSeq" id="WP_119425992.1">
    <property type="nucleotide sequence ID" value="NZ_QQXK01000046.1"/>
</dbReference>
<accession>A0A399J8U4</accession>